<dbReference type="RefSeq" id="WP_250857915.1">
    <property type="nucleotide sequence ID" value="NZ_JAGSOJ010000001.1"/>
</dbReference>
<dbReference type="AlphaFoldDB" id="A0A9J6NX66"/>
<evidence type="ECO:0000313" key="3">
    <source>
        <dbReference type="Proteomes" id="UP001056429"/>
    </source>
</evidence>
<keyword evidence="3" id="KW-1185">Reference proteome</keyword>
<reference evidence="2" key="2">
    <citation type="submission" date="2021-04" db="EMBL/GenBank/DDBJ databases">
        <authorList>
            <person name="Dong X."/>
        </authorList>
    </citation>
    <scope>NUCLEOTIDE SEQUENCE</scope>
    <source>
        <strain evidence="2">ZWT</strain>
    </source>
</reference>
<reference evidence="2" key="1">
    <citation type="journal article" date="2021" name="mSystems">
        <title>Bacteria and Archaea Synergistically Convert Glycine Betaine to Biogenic Methane in the Formosa Cold Seep of the South China Sea.</title>
        <authorList>
            <person name="Li L."/>
            <person name="Zhang W."/>
            <person name="Zhang S."/>
            <person name="Song L."/>
            <person name="Sun Q."/>
            <person name="Zhang H."/>
            <person name="Xiang H."/>
            <person name="Dong X."/>
        </authorList>
    </citation>
    <scope>NUCLEOTIDE SEQUENCE</scope>
    <source>
        <strain evidence="2">ZWT</strain>
    </source>
</reference>
<protein>
    <submittedName>
        <fullName evidence="2">Uncharacterized protein</fullName>
    </submittedName>
</protein>
<evidence type="ECO:0000256" key="1">
    <source>
        <dbReference type="SAM" id="Phobius"/>
    </source>
</evidence>
<dbReference type="EMBL" id="JAGSOJ010000001">
    <property type="protein sequence ID" value="MCM1989050.1"/>
    <property type="molecule type" value="Genomic_DNA"/>
</dbReference>
<keyword evidence="1" id="KW-0472">Membrane</keyword>
<sequence>MGAEQFDIDNISTDSNKFTFMILVKEITVILTSKLILSRSKSRYAIKAE</sequence>
<proteinExistence type="predicted"/>
<dbReference type="Proteomes" id="UP001056429">
    <property type="component" value="Unassembled WGS sequence"/>
</dbReference>
<accession>A0A9J6NX66</accession>
<evidence type="ECO:0000313" key="2">
    <source>
        <dbReference type="EMBL" id="MCM1989050.1"/>
    </source>
</evidence>
<keyword evidence="1" id="KW-1133">Transmembrane helix</keyword>
<feature type="transmembrane region" description="Helical" evidence="1">
    <location>
        <begin position="18"/>
        <end position="37"/>
    </location>
</feature>
<comment type="caution">
    <text evidence="2">The sequence shown here is derived from an EMBL/GenBank/DDBJ whole genome shotgun (WGS) entry which is preliminary data.</text>
</comment>
<name>A0A9J6NX66_9CLOT</name>
<organism evidence="2 3">
    <name type="scientific">Oceanirhabdus seepicola</name>
    <dbReference type="NCBI Taxonomy" id="2828781"/>
    <lineage>
        <taxon>Bacteria</taxon>
        <taxon>Bacillati</taxon>
        <taxon>Bacillota</taxon>
        <taxon>Clostridia</taxon>
        <taxon>Eubacteriales</taxon>
        <taxon>Clostridiaceae</taxon>
        <taxon>Oceanirhabdus</taxon>
    </lineage>
</organism>
<gene>
    <name evidence="2" type="ORF">KDK92_04795</name>
</gene>
<keyword evidence="1" id="KW-0812">Transmembrane</keyword>